<keyword evidence="3" id="KW-0808">Transferase</keyword>
<dbReference type="AlphaFoldDB" id="A0A2Z6NH76"/>
<reference evidence="7" key="1">
    <citation type="journal article" date="2017" name="Front. Plant Sci.">
        <title>Climate Clever Clovers: New Paradigm to Reduce the Environmental Footprint of Ruminants by Breeding Low Methanogenic Forages Utilizing Haplotype Variation.</title>
        <authorList>
            <person name="Kaur P."/>
            <person name="Appels R."/>
            <person name="Bayer P.E."/>
            <person name="Keeble-Gagnere G."/>
            <person name="Wang J."/>
            <person name="Hirakawa H."/>
            <person name="Shirasawa K."/>
            <person name="Vercoe P."/>
            <person name="Stefanova K."/>
            <person name="Durmic Z."/>
            <person name="Nichols P."/>
            <person name="Revell C."/>
            <person name="Isobe S.N."/>
            <person name="Edwards D."/>
            <person name="Erskine W."/>
        </authorList>
    </citation>
    <scope>NUCLEOTIDE SEQUENCE [LARGE SCALE GENOMIC DNA]</scope>
    <source>
        <strain evidence="7">cv. Daliak</strain>
    </source>
</reference>
<evidence type="ECO:0000256" key="2">
    <source>
        <dbReference type="ARBA" id="ARBA00022676"/>
    </source>
</evidence>
<sequence length="470" mass="51949">MKDTIVMYPALGSGHLMSMVELAKLILTQHPSFSITILILTPPNKNTNNKDTNQKTLSPQEQYIASVSATFPSINFHYIPPVSCPITLAPHLITLEVSQQSNHHVENFLHSISKSPNLKAVILDFFTYSASQVTTKLEIPTYFYYTSGAIAVANFIHFPTFHQNATKPISDLHMPLNIPGTPENLSIDDYPDDVKDTESKAFQFLLESAKTMRECDGIIVNTFDAIEGRAIKALNEGLCIPDGTTPPIFCVGPLITSSYGGDENGCLNWLESQPSQSVVLLSFGSMGRFSKAQLNEIAFGLEKSEQRFLWIVRADLDSEELSLDELLPEGFLERTKEKGMVVRNWAPQGAILSHDAIGGFVTHCGWNSVLEAVCEGVSMVAWPLYAEQKLNKVILVDEMKVALELNKLKDGYVSGTELGDRVKELMNSNKGKEIRQTIFKMKINAKETSAEGGSSFVALTKLGQLLKQKK</sequence>
<dbReference type="InterPro" id="IPR050481">
    <property type="entry name" value="UDP-glycosyltransf_plant"/>
</dbReference>
<dbReference type="PANTHER" id="PTHR48048:SF33">
    <property type="entry name" value="ISOFLAVONE 7-O-GLUCOSYLTRANSFERASE 1"/>
    <property type="match status" value="1"/>
</dbReference>
<evidence type="ECO:0000256" key="3">
    <source>
        <dbReference type="ARBA" id="ARBA00022679"/>
    </source>
</evidence>
<dbReference type="InterPro" id="IPR002213">
    <property type="entry name" value="UDP_glucos_trans"/>
</dbReference>
<protein>
    <recommendedName>
        <fullName evidence="5">isoflavone 7-O-glucosyltransferase</fullName>
        <ecNumber evidence="5">2.4.1.170</ecNumber>
    </recommendedName>
</protein>
<keyword evidence="7" id="KW-1185">Reference proteome</keyword>
<dbReference type="Proteomes" id="UP000242715">
    <property type="component" value="Unassembled WGS sequence"/>
</dbReference>
<evidence type="ECO:0000256" key="4">
    <source>
        <dbReference type="ARBA" id="ARBA00050777"/>
    </source>
</evidence>
<dbReference type="FunFam" id="3.40.50.2000:FF:000095">
    <property type="entry name" value="Glycosyltransferase"/>
    <property type="match status" value="1"/>
</dbReference>
<gene>
    <name evidence="6" type="ORF">TSUD_278230</name>
</gene>
<proteinExistence type="inferred from homology"/>
<dbReference type="OrthoDB" id="5835829at2759"/>
<dbReference type="EMBL" id="DF973387">
    <property type="protein sequence ID" value="GAU29067.1"/>
    <property type="molecule type" value="Genomic_DNA"/>
</dbReference>
<comment type="similarity">
    <text evidence="1">Belongs to the UDP-glycosyltransferase family.</text>
</comment>
<evidence type="ECO:0000313" key="7">
    <source>
        <dbReference type="Proteomes" id="UP000242715"/>
    </source>
</evidence>
<dbReference type="EC" id="2.4.1.170" evidence="5"/>
<name>A0A2Z6NH76_TRISU</name>
<dbReference type="Gene3D" id="3.40.50.2000">
    <property type="entry name" value="Glycogen Phosphorylase B"/>
    <property type="match status" value="2"/>
</dbReference>
<evidence type="ECO:0000313" key="6">
    <source>
        <dbReference type="EMBL" id="GAU29067.1"/>
    </source>
</evidence>
<dbReference type="CDD" id="cd03784">
    <property type="entry name" value="GT1_Gtf-like"/>
    <property type="match status" value="1"/>
</dbReference>
<comment type="catalytic activity">
    <reaction evidence="4">
        <text>a 7-hydroxyisoflavone + UDP-alpha-D-glucose = a 7-hydroxyisoflavone 7-O-beta-D-glucoside + UDP + H(+)</text>
        <dbReference type="Rhea" id="RHEA:56344"/>
        <dbReference type="ChEBI" id="CHEBI:15378"/>
        <dbReference type="ChEBI" id="CHEBI:55465"/>
        <dbReference type="ChEBI" id="CHEBI:58223"/>
        <dbReference type="ChEBI" id="CHEBI:58885"/>
        <dbReference type="ChEBI" id="CHEBI:140301"/>
        <dbReference type="EC" id="2.4.1.170"/>
    </reaction>
</comment>
<dbReference type="GO" id="GO:0050004">
    <property type="term" value="F:isoflavone 7-O-glucosyltransferase activity"/>
    <property type="evidence" value="ECO:0007669"/>
    <property type="project" value="UniProtKB-EC"/>
</dbReference>
<dbReference type="SUPFAM" id="SSF53756">
    <property type="entry name" value="UDP-Glycosyltransferase/glycogen phosphorylase"/>
    <property type="match status" value="1"/>
</dbReference>
<dbReference type="FunFam" id="3.40.50.2000:FF:000020">
    <property type="entry name" value="Glycosyltransferase"/>
    <property type="match status" value="1"/>
</dbReference>
<dbReference type="PANTHER" id="PTHR48048">
    <property type="entry name" value="GLYCOSYLTRANSFERASE"/>
    <property type="match status" value="1"/>
</dbReference>
<organism evidence="6 7">
    <name type="scientific">Trifolium subterraneum</name>
    <name type="common">Subterranean clover</name>
    <dbReference type="NCBI Taxonomy" id="3900"/>
    <lineage>
        <taxon>Eukaryota</taxon>
        <taxon>Viridiplantae</taxon>
        <taxon>Streptophyta</taxon>
        <taxon>Embryophyta</taxon>
        <taxon>Tracheophyta</taxon>
        <taxon>Spermatophyta</taxon>
        <taxon>Magnoliopsida</taxon>
        <taxon>eudicotyledons</taxon>
        <taxon>Gunneridae</taxon>
        <taxon>Pentapetalae</taxon>
        <taxon>rosids</taxon>
        <taxon>fabids</taxon>
        <taxon>Fabales</taxon>
        <taxon>Fabaceae</taxon>
        <taxon>Papilionoideae</taxon>
        <taxon>50 kb inversion clade</taxon>
        <taxon>NPAAA clade</taxon>
        <taxon>Hologalegina</taxon>
        <taxon>IRL clade</taxon>
        <taxon>Trifolieae</taxon>
        <taxon>Trifolium</taxon>
    </lineage>
</organism>
<dbReference type="Pfam" id="PF00201">
    <property type="entry name" value="UDPGT"/>
    <property type="match status" value="1"/>
</dbReference>
<evidence type="ECO:0000256" key="5">
    <source>
        <dbReference type="ARBA" id="ARBA00066519"/>
    </source>
</evidence>
<keyword evidence="2" id="KW-0328">Glycosyltransferase</keyword>
<evidence type="ECO:0000256" key="1">
    <source>
        <dbReference type="ARBA" id="ARBA00009995"/>
    </source>
</evidence>
<accession>A0A2Z6NH76</accession>